<keyword evidence="2" id="KW-1185">Reference proteome</keyword>
<evidence type="ECO:0000313" key="2">
    <source>
        <dbReference type="Proteomes" id="UP001221757"/>
    </source>
</evidence>
<dbReference type="EMBL" id="JARKIE010000418">
    <property type="protein sequence ID" value="KAJ7642520.1"/>
    <property type="molecule type" value="Genomic_DNA"/>
</dbReference>
<comment type="caution">
    <text evidence="1">The sequence shown here is derived from an EMBL/GenBank/DDBJ whole genome shotgun (WGS) entry which is preliminary data.</text>
</comment>
<proteinExistence type="predicted"/>
<protein>
    <submittedName>
        <fullName evidence="1">Uncharacterized protein</fullName>
    </submittedName>
</protein>
<dbReference type="AlphaFoldDB" id="A0AAD7C969"/>
<gene>
    <name evidence="1" type="ORF">B0H17DRAFT_837108</name>
</gene>
<evidence type="ECO:0000313" key="1">
    <source>
        <dbReference type="EMBL" id="KAJ7642520.1"/>
    </source>
</evidence>
<organism evidence="1 2">
    <name type="scientific">Mycena rosella</name>
    <name type="common">Pink bonnet</name>
    <name type="synonym">Agaricus rosellus</name>
    <dbReference type="NCBI Taxonomy" id="1033263"/>
    <lineage>
        <taxon>Eukaryota</taxon>
        <taxon>Fungi</taxon>
        <taxon>Dikarya</taxon>
        <taxon>Basidiomycota</taxon>
        <taxon>Agaricomycotina</taxon>
        <taxon>Agaricomycetes</taxon>
        <taxon>Agaricomycetidae</taxon>
        <taxon>Agaricales</taxon>
        <taxon>Marasmiineae</taxon>
        <taxon>Mycenaceae</taxon>
        <taxon>Mycena</taxon>
    </lineage>
</organism>
<dbReference type="Proteomes" id="UP001221757">
    <property type="component" value="Unassembled WGS sequence"/>
</dbReference>
<feature type="non-terminal residue" evidence="1">
    <location>
        <position position="1"/>
    </location>
</feature>
<feature type="non-terminal residue" evidence="1">
    <location>
        <position position="156"/>
    </location>
</feature>
<name>A0AAD7C969_MYCRO</name>
<accession>A0AAD7C969</accession>
<reference evidence="1" key="1">
    <citation type="submission" date="2023-03" db="EMBL/GenBank/DDBJ databases">
        <title>Massive genome expansion in bonnet fungi (Mycena s.s.) driven by repeated elements and novel gene families across ecological guilds.</title>
        <authorList>
            <consortium name="Lawrence Berkeley National Laboratory"/>
            <person name="Harder C.B."/>
            <person name="Miyauchi S."/>
            <person name="Viragh M."/>
            <person name="Kuo A."/>
            <person name="Thoen E."/>
            <person name="Andreopoulos B."/>
            <person name="Lu D."/>
            <person name="Skrede I."/>
            <person name="Drula E."/>
            <person name="Henrissat B."/>
            <person name="Morin E."/>
            <person name="Kohler A."/>
            <person name="Barry K."/>
            <person name="LaButti K."/>
            <person name="Morin E."/>
            <person name="Salamov A."/>
            <person name="Lipzen A."/>
            <person name="Mereny Z."/>
            <person name="Hegedus B."/>
            <person name="Baldrian P."/>
            <person name="Stursova M."/>
            <person name="Weitz H."/>
            <person name="Taylor A."/>
            <person name="Grigoriev I.V."/>
            <person name="Nagy L.G."/>
            <person name="Martin F."/>
            <person name="Kauserud H."/>
        </authorList>
    </citation>
    <scope>NUCLEOTIDE SEQUENCE</scope>
    <source>
        <strain evidence="1">CBHHK067</strain>
    </source>
</reference>
<sequence length="156" mass="17770">REYNIKSWRRKLRVDPNVFDSLVAMIKDDPIFYNNSNNLQFPVEIQLAVFLFRAGHYGNAASPYDTATWAGMSVGGVDKSTDRALVAILGLHDDAVGLPEGKEKEASKRWVERESCIEWRDGFLVVDGSKIPFYERPGLHGDAWFDKDKQYSIDLQ</sequence>